<dbReference type="EMBL" id="JAIWQS010000008">
    <property type="protein sequence ID" value="KAJ8899907.1"/>
    <property type="molecule type" value="Genomic_DNA"/>
</dbReference>
<dbReference type="AlphaFoldDB" id="A0AAV8UF15"/>
<keyword evidence="2" id="KW-1185">Reference proteome</keyword>
<sequence>MSSVCISNCVKDAIDPRMPVRSTYVNLCKWSESDVEFMKSVHRVGQGFGHPRVVSGISCRQLYLRSYRFSRKESVSERTKKCVGRVKEKVANHGRKRKEKGRRRKCLVFRKVKEISRCALFRFFYRLCRVLIV</sequence>
<comment type="caution">
    <text evidence="1">The sequence shown here is derived from an EMBL/GenBank/DDBJ whole genome shotgun (WGS) entry which is preliminary data.</text>
</comment>
<dbReference type="PANTHER" id="PTHR35304">
    <property type="entry name" value="OS05G0120300 PROTEIN-RELATED"/>
    <property type="match status" value="1"/>
</dbReference>
<protein>
    <submittedName>
        <fullName evidence="1">Uncharacterized protein</fullName>
    </submittedName>
</protein>
<name>A0AAV8UF15_9ROSI</name>
<organism evidence="1 2">
    <name type="scientific">Erythroxylum novogranatense</name>
    <dbReference type="NCBI Taxonomy" id="1862640"/>
    <lineage>
        <taxon>Eukaryota</taxon>
        <taxon>Viridiplantae</taxon>
        <taxon>Streptophyta</taxon>
        <taxon>Embryophyta</taxon>
        <taxon>Tracheophyta</taxon>
        <taxon>Spermatophyta</taxon>
        <taxon>Magnoliopsida</taxon>
        <taxon>eudicotyledons</taxon>
        <taxon>Gunneridae</taxon>
        <taxon>Pentapetalae</taxon>
        <taxon>rosids</taxon>
        <taxon>fabids</taxon>
        <taxon>Malpighiales</taxon>
        <taxon>Erythroxylaceae</taxon>
        <taxon>Erythroxylum</taxon>
    </lineage>
</organism>
<gene>
    <name evidence="1" type="ORF">K2173_019611</name>
</gene>
<dbReference type="Proteomes" id="UP001159364">
    <property type="component" value="Linkage Group LG08"/>
</dbReference>
<accession>A0AAV8UF15</accession>
<reference evidence="1 2" key="1">
    <citation type="submission" date="2021-09" db="EMBL/GenBank/DDBJ databases">
        <title>Genomic insights and catalytic innovation underlie evolution of tropane alkaloids biosynthesis.</title>
        <authorList>
            <person name="Wang Y.-J."/>
            <person name="Tian T."/>
            <person name="Huang J.-P."/>
            <person name="Huang S.-X."/>
        </authorList>
    </citation>
    <scope>NUCLEOTIDE SEQUENCE [LARGE SCALE GENOMIC DNA]</scope>
    <source>
        <strain evidence="1">KIB-2018</strain>
        <tissue evidence="1">Leaf</tissue>
    </source>
</reference>
<proteinExistence type="predicted"/>
<evidence type="ECO:0000313" key="1">
    <source>
        <dbReference type="EMBL" id="KAJ8899907.1"/>
    </source>
</evidence>
<dbReference type="PANTHER" id="PTHR35304:SF1">
    <property type="entry name" value="OS05G0120300 PROTEIN"/>
    <property type="match status" value="1"/>
</dbReference>
<evidence type="ECO:0000313" key="2">
    <source>
        <dbReference type="Proteomes" id="UP001159364"/>
    </source>
</evidence>